<dbReference type="InterPro" id="IPR000873">
    <property type="entry name" value="AMP-dep_synth/lig_dom"/>
</dbReference>
<dbReference type="RefSeq" id="WP_280832211.1">
    <property type="nucleotide sequence ID" value="NZ_JARXVE010000003.1"/>
</dbReference>
<dbReference type="EMBL" id="JARXVE010000003">
    <property type="protein sequence ID" value="MDH6195566.1"/>
    <property type="molecule type" value="Genomic_DNA"/>
</dbReference>
<dbReference type="Proteomes" id="UP001160130">
    <property type="component" value="Unassembled WGS sequence"/>
</dbReference>
<protein>
    <submittedName>
        <fullName evidence="7">Fatty-acyl-CoA synthase</fullName>
        <ecNumber evidence="7">6.2.1.-</ecNumber>
    </submittedName>
</protein>
<keyword evidence="3" id="KW-0276">Fatty acid metabolism</keyword>
<comment type="similarity">
    <text evidence="1">Belongs to the ATP-dependent AMP-binding enzyme family.</text>
</comment>
<dbReference type="GO" id="GO:0016874">
    <property type="term" value="F:ligase activity"/>
    <property type="evidence" value="ECO:0007669"/>
    <property type="project" value="UniProtKB-KW"/>
</dbReference>
<proteinExistence type="inferred from homology"/>
<evidence type="ECO:0000313" key="7">
    <source>
        <dbReference type="EMBL" id="MDH6195566.1"/>
    </source>
</evidence>
<evidence type="ECO:0000256" key="1">
    <source>
        <dbReference type="ARBA" id="ARBA00006432"/>
    </source>
</evidence>
<feature type="domain" description="AMP-binding enzyme C-terminal" evidence="6">
    <location>
        <begin position="445"/>
        <end position="520"/>
    </location>
</feature>
<gene>
    <name evidence="7" type="ORF">M2272_002206</name>
</gene>
<evidence type="ECO:0000313" key="8">
    <source>
        <dbReference type="Proteomes" id="UP001160130"/>
    </source>
</evidence>
<accession>A0ABT6KXX5</accession>
<dbReference type="PROSITE" id="PS00455">
    <property type="entry name" value="AMP_BINDING"/>
    <property type="match status" value="1"/>
</dbReference>
<dbReference type="InterPro" id="IPR020845">
    <property type="entry name" value="AMP-binding_CS"/>
</dbReference>
<dbReference type="EC" id="6.2.1.-" evidence="7"/>
<name>A0ABT6KXX5_9MYCO</name>
<keyword evidence="4" id="KW-0443">Lipid metabolism</keyword>
<dbReference type="SUPFAM" id="SSF56801">
    <property type="entry name" value="Acetyl-CoA synthetase-like"/>
    <property type="match status" value="1"/>
</dbReference>
<evidence type="ECO:0000259" key="5">
    <source>
        <dbReference type="Pfam" id="PF00501"/>
    </source>
</evidence>
<dbReference type="InterPro" id="IPR045851">
    <property type="entry name" value="AMP-bd_C_sf"/>
</dbReference>
<dbReference type="PANTHER" id="PTHR43859">
    <property type="entry name" value="ACYL-ACTIVATING ENZYME"/>
    <property type="match status" value="1"/>
</dbReference>
<feature type="domain" description="AMP-dependent synthetase/ligase" evidence="5">
    <location>
        <begin position="14"/>
        <end position="395"/>
    </location>
</feature>
<evidence type="ECO:0000256" key="2">
    <source>
        <dbReference type="ARBA" id="ARBA00022598"/>
    </source>
</evidence>
<dbReference type="PANTHER" id="PTHR43859:SF4">
    <property type="entry name" value="BUTANOATE--COA LIGASE AAE1-RELATED"/>
    <property type="match status" value="1"/>
</dbReference>
<dbReference type="Pfam" id="PF00501">
    <property type="entry name" value="AMP-binding"/>
    <property type="match status" value="1"/>
</dbReference>
<evidence type="ECO:0000259" key="6">
    <source>
        <dbReference type="Pfam" id="PF13193"/>
    </source>
</evidence>
<evidence type="ECO:0000256" key="4">
    <source>
        <dbReference type="ARBA" id="ARBA00023098"/>
    </source>
</evidence>
<reference evidence="7 8" key="1">
    <citation type="submission" date="2023-04" db="EMBL/GenBank/DDBJ databases">
        <title>Forest soil microbial communities from Buena Vista Peninsula, Colon Province, Panama.</title>
        <authorList>
            <person name="Bouskill N."/>
        </authorList>
    </citation>
    <scope>NUCLEOTIDE SEQUENCE [LARGE SCALE GENOMIC DNA]</scope>
    <source>
        <strain evidence="7 8">AC80</strain>
    </source>
</reference>
<dbReference type="Gene3D" id="3.40.50.12780">
    <property type="entry name" value="N-terminal domain of ligase-like"/>
    <property type="match status" value="1"/>
</dbReference>
<keyword evidence="2 7" id="KW-0436">Ligase</keyword>
<dbReference type="Pfam" id="PF13193">
    <property type="entry name" value="AMP-binding_C"/>
    <property type="match status" value="1"/>
</dbReference>
<dbReference type="InterPro" id="IPR042099">
    <property type="entry name" value="ANL_N_sf"/>
</dbReference>
<dbReference type="InterPro" id="IPR025110">
    <property type="entry name" value="AMP-bd_C"/>
</dbReference>
<keyword evidence="8" id="KW-1185">Reference proteome</keyword>
<organism evidence="7 8">
    <name type="scientific">Mycolicibacterium frederiksbergense</name>
    <dbReference type="NCBI Taxonomy" id="117567"/>
    <lineage>
        <taxon>Bacteria</taxon>
        <taxon>Bacillati</taxon>
        <taxon>Actinomycetota</taxon>
        <taxon>Actinomycetes</taxon>
        <taxon>Mycobacteriales</taxon>
        <taxon>Mycobacteriaceae</taxon>
        <taxon>Mycolicibacterium</taxon>
    </lineage>
</organism>
<dbReference type="Gene3D" id="3.30.300.30">
    <property type="match status" value="1"/>
</dbReference>
<comment type="caution">
    <text evidence="7">The sequence shown here is derived from an EMBL/GenBank/DDBJ whole genome shotgun (WGS) entry which is preliminary data.</text>
</comment>
<evidence type="ECO:0000256" key="3">
    <source>
        <dbReference type="ARBA" id="ARBA00022832"/>
    </source>
</evidence>
<sequence length="540" mass="58285">MTGLDSALSPLRFLDRSASVFPDKVAVIDGSRRLTYADLAAHVIRLAHAVRASGVQPGERVAYLAANSAEMLAAHFAIPLAGNVLVAINTRLAPPEIQYICDHSEAKMLIADSAHLQRIQLHSDDFRTVNEIVELPDADGADPNSWAATPYSVLLDRGSDEQLRWQVADETATITINYTSGTTGRPKGVMYTHRGAYLNALNQVVHNGFSADTRYLWTLPMFHCNGWCHPWAVTASGGTHVSLRAVRADAMWQAIDGHGVTHLSGAPIVLSTLTNASEAHQLRHGLTITTAGAPPSPATIEAVRALGATVKHVYGLTETYGPYGICEMQPDWDALNSEALSARLARQGVGMLCSEDMRVVRSTSAPGEPLVDVHPDGTEMGEIVMRGNIVMKGYYLEPELTEKAFAGGWFHSGDLGVRHPDGYVQLFDRAKDVIISGGENISSVEVEQALMSHPAVLDVAVVGVPDPTWGERPKAFVVTTPHAEVNPTELIEHVKTRLAAYKAPRDIQIVTEIPKTSTGKTLKTTLRANEWGDGAAKIRG</sequence>